<dbReference type="PIRSF" id="PIRSF004762">
    <property type="entry name" value="CHP00423"/>
    <property type="match status" value="1"/>
</dbReference>
<dbReference type="GO" id="GO:0046872">
    <property type="term" value="F:metal ion binding"/>
    <property type="evidence" value="ECO:0007669"/>
    <property type="project" value="UniProtKB-KW"/>
</dbReference>
<dbReference type="NCBIfam" id="TIGR03956">
    <property type="entry name" value="rSAM_HydE"/>
    <property type="match status" value="1"/>
</dbReference>
<dbReference type="AlphaFoldDB" id="A0A9D2KA35"/>
<evidence type="ECO:0000256" key="6">
    <source>
        <dbReference type="PIRSR" id="PIRSR004762-2"/>
    </source>
</evidence>
<dbReference type="SFLD" id="SFLDG01082">
    <property type="entry name" value="B12-binding_domain_containing"/>
    <property type="match status" value="1"/>
</dbReference>
<organism evidence="8 9">
    <name type="scientific">Candidatus Coprenecus stercoravium</name>
    <dbReference type="NCBI Taxonomy" id="2840735"/>
    <lineage>
        <taxon>Bacteria</taxon>
        <taxon>Pseudomonadati</taxon>
        <taxon>Bacteroidota</taxon>
        <taxon>Bacteroidia</taxon>
        <taxon>Bacteroidales</taxon>
        <taxon>Rikenellaceae</taxon>
        <taxon>Rikenellaceae incertae sedis</taxon>
        <taxon>Candidatus Coprenecus</taxon>
    </lineage>
</organism>
<comment type="caution">
    <text evidence="8">The sequence shown here is derived from an EMBL/GenBank/DDBJ whole genome shotgun (WGS) entry which is preliminary data.</text>
</comment>
<feature type="binding site" evidence="6">
    <location>
        <position position="124"/>
    </location>
    <ligand>
        <name>(3R)-3-methyl-D-ornithine</name>
        <dbReference type="ChEBI" id="CHEBI:64642"/>
    </ligand>
</feature>
<dbReference type="Pfam" id="PF04055">
    <property type="entry name" value="Radical_SAM"/>
    <property type="match status" value="1"/>
</dbReference>
<dbReference type="InterPro" id="IPR024021">
    <property type="entry name" value="FeFe-hyd_HydE_rSAM"/>
</dbReference>
<dbReference type="CDD" id="cd01335">
    <property type="entry name" value="Radical_SAM"/>
    <property type="match status" value="1"/>
</dbReference>
<gene>
    <name evidence="8" type="primary">hydE</name>
    <name evidence="8" type="ORF">IAC04_05115</name>
</gene>
<dbReference type="GO" id="GO:0051539">
    <property type="term" value="F:4 iron, 4 sulfur cluster binding"/>
    <property type="evidence" value="ECO:0007669"/>
    <property type="project" value="UniProtKB-KW"/>
</dbReference>
<dbReference type="SFLD" id="SFLDS00029">
    <property type="entry name" value="Radical_SAM"/>
    <property type="match status" value="1"/>
</dbReference>
<keyword evidence="1 5" id="KW-0949">S-adenosyl-L-methionine</keyword>
<dbReference type="InterPro" id="IPR058240">
    <property type="entry name" value="rSAM_sf"/>
</dbReference>
<feature type="binding site" evidence="5">
    <location>
        <position position="53"/>
    </location>
    <ligand>
        <name>[4Fe-4S] cluster</name>
        <dbReference type="ChEBI" id="CHEBI:49883"/>
        <note>4Fe-4S-S-AdoMet</note>
    </ligand>
</feature>
<dbReference type="SFLD" id="SFLDG01060">
    <property type="entry name" value="BATS_domain_containing"/>
    <property type="match status" value="1"/>
</dbReference>
<evidence type="ECO:0000313" key="9">
    <source>
        <dbReference type="Proteomes" id="UP000824115"/>
    </source>
</evidence>
<dbReference type="PANTHER" id="PTHR43726:SF1">
    <property type="entry name" value="BIOTIN SYNTHASE"/>
    <property type="match status" value="1"/>
</dbReference>
<evidence type="ECO:0000256" key="2">
    <source>
        <dbReference type="ARBA" id="ARBA00022723"/>
    </source>
</evidence>
<proteinExistence type="predicted"/>
<dbReference type="SUPFAM" id="SSF102114">
    <property type="entry name" value="Radical SAM enzymes"/>
    <property type="match status" value="1"/>
</dbReference>
<dbReference type="InterPro" id="IPR007197">
    <property type="entry name" value="rSAM"/>
</dbReference>
<dbReference type="SFLD" id="SFLDG01280">
    <property type="entry name" value="HydE/PylB-like"/>
    <property type="match status" value="1"/>
</dbReference>
<sequence>MTREELISALEDPGPENAAVLYAKAYEVKKKTVGESVYLRGLVEISNICRKNCLYCGIRRDNGNTRRYELEPEEVLRAAEFAYNGGYGSLVIQGGERTDRRFIDKITSLLAEIKRRWPLGITLSLGEQSKEVYREWFEAGAHRYLLRIESSTKELYEKIHPADALHSYETRLEALVNLRGCGYQVGTGVMIGLPFQTAAHLADDLLFFKRMDIDMCGMGPYLEHSGTPLYEYRDRLMPKYDRLELSLRMVALLRLLMPDINIAATTAMQAIAPDGRERAIMAGANVLMPNLTLSDVREEYQIYQNKPGVGEDAAISSSMTEKRLRDMKIPIGYGRWGDSLHFSKR</sequence>
<evidence type="ECO:0000259" key="7">
    <source>
        <dbReference type="PROSITE" id="PS51918"/>
    </source>
</evidence>
<evidence type="ECO:0000313" key="8">
    <source>
        <dbReference type="EMBL" id="HIZ85850.1"/>
    </source>
</evidence>
<evidence type="ECO:0000256" key="3">
    <source>
        <dbReference type="ARBA" id="ARBA00023004"/>
    </source>
</evidence>
<comment type="cofactor">
    <cofactor evidence="5">
        <name>[4Fe-4S] cluster</name>
        <dbReference type="ChEBI" id="CHEBI:49883"/>
    </cofactor>
    <text evidence="5">Binds 1 [4Fe-4S] cluster. The cluster is coordinated with 3 cysteines and an exchangeable S-adenosyl-L-methionine.</text>
</comment>
<evidence type="ECO:0000256" key="4">
    <source>
        <dbReference type="ARBA" id="ARBA00023014"/>
    </source>
</evidence>
<feature type="binding site" evidence="6">
    <location>
        <position position="222"/>
    </location>
    <ligand>
        <name>S-adenosyl-L-methionine</name>
        <dbReference type="ChEBI" id="CHEBI:59789"/>
    </ligand>
</feature>
<dbReference type="EMBL" id="DXAW01000093">
    <property type="protein sequence ID" value="HIZ85850.1"/>
    <property type="molecule type" value="Genomic_DNA"/>
</dbReference>
<dbReference type="PROSITE" id="PS51918">
    <property type="entry name" value="RADICAL_SAM"/>
    <property type="match status" value="1"/>
</dbReference>
<dbReference type="SMART" id="SM00729">
    <property type="entry name" value="Elp3"/>
    <property type="match status" value="1"/>
</dbReference>
<feature type="binding site" evidence="5">
    <location>
        <position position="49"/>
    </location>
    <ligand>
        <name>[4Fe-4S] cluster</name>
        <dbReference type="ChEBI" id="CHEBI:49883"/>
        <note>4Fe-4S-S-AdoMet</note>
    </ligand>
</feature>
<evidence type="ECO:0000256" key="1">
    <source>
        <dbReference type="ARBA" id="ARBA00022691"/>
    </source>
</evidence>
<dbReference type="InterPro" id="IPR006638">
    <property type="entry name" value="Elp3/MiaA/NifB-like_rSAM"/>
</dbReference>
<feature type="binding site" evidence="6">
    <location>
        <position position="149"/>
    </location>
    <ligand>
        <name>S-adenosyl-L-methionine</name>
        <dbReference type="ChEBI" id="CHEBI:59789"/>
    </ligand>
</feature>
<name>A0A9D2KA35_9BACT</name>
<feature type="domain" description="Radical SAM core" evidence="7">
    <location>
        <begin position="35"/>
        <end position="259"/>
    </location>
</feature>
<accession>A0A9D2KA35</accession>
<reference evidence="8" key="1">
    <citation type="journal article" date="2021" name="PeerJ">
        <title>Extensive microbial diversity within the chicken gut microbiome revealed by metagenomics and culture.</title>
        <authorList>
            <person name="Gilroy R."/>
            <person name="Ravi A."/>
            <person name="Getino M."/>
            <person name="Pursley I."/>
            <person name="Horton D.L."/>
            <person name="Alikhan N.F."/>
            <person name="Baker D."/>
            <person name="Gharbi K."/>
            <person name="Hall N."/>
            <person name="Watson M."/>
            <person name="Adriaenssens E.M."/>
            <person name="Foster-Nyarko E."/>
            <person name="Jarju S."/>
            <person name="Secka A."/>
            <person name="Antonio M."/>
            <person name="Oren A."/>
            <person name="Chaudhuri R.R."/>
            <person name="La Ragione R."/>
            <person name="Hildebrand F."/>
            <person name="Pallen M.J."/>
        </authorList>
    </citation>
    <scope>NUCLEOTIDE SEQUENCE</scope>
    <source>
        <strain evidence="8">Gambia16-554</strain>
    </source>
</reference>
<dbReference type="Gene3D" id="3.20.20.70">
    <property type="entry name" value="Aldolase class I"/>
    <property type="match status" value="1"/>
</dbReference>
<dbReference type="PANTHER" id="PTHR43726">
    <property type="entry name" value="3-METHYLORNITHINE SYNTHASE"/>
    <property type="match status" value="1"/>
</dbReference>
<keyword evidence="3 5" id="KW-0408">Iron</keyword>
<dbReference type="InterPro" id="IPR013785">
    <property type="entry name" value="Aldolase_TIM"/>
</dbReference>
<feature type="binding site" evidence="5">
    <location>
        <position position="56"/>
    </location>
    <ligand>
        <name>[4Fe-4S] cluster</name>
        <dbReference type="ChEBI" id="CHEBI:49883"/>
        <note>4Fe-4S-S-AdoMet</note>
    </ligand>
</feature>
<feature type="binding site" evidence="6">
    <location>
        <position position="171"/>
    </location>
    <ligand>
        <name>S-adenosyl-L-methionine</name>
        <dbReference type="ChEBI" id="CHEBI:59789"/>
    </ligand>
</feature>
<dbReference type="Proteomes" id="UP000824115">
    <property type="component" value="Unassembled WGS sequence"/>
</dbReference>
<evidence type="ECO:0000256" key="5">
    <source>
        <dbReference type="PIRSR" id="PIRSR004762-1"/>
    </source>
</evidence>
<keyword evidence="5" id="KW-0004">4Fe-4S</keyword>
<keyword evidence="2" id="KW-0479">Metal-binding</keyword>
<keyword evidence="4 5" id="KW-0411">Iron-sulfur</keyword>
<reference evidence="8" key="2">
    <citation type="submission" date="2021-04" db="EMBL/GenBank/DDBJ databases">
        <authorList>
            <person name="Gilroy R."/>
        </authorList>
    </citation>
    <scope>NUCLEOTIDE SEQUENCE</scope>
    <source>
        <strain evidence="8">Gambia16-554</strain>
    </source>
</reference>
<dbReference type="InterPro" id="IPR034422">
    <property type="entry name" value="HydE/PylB-like"/>
</dbReference>
<dbReference type="GO" id="GO:0016740">
    <property type="term" value="F:transferase activity"/>
    <property type="evidence" value="ECO:0007669"/>
    <property type="project" value="TreeGrafter"/>
</dbReference>
<protein>
    <submittedName>
        <fullName evidence="8">[FeFe] hydrogenase H-cluster radical SAM maturase HydE</fullName>
    </submittedName>
</protein>